<evidence type="ECO:0000313" key="2">
    <source>
        <dbReference type="EMBL" id="KAF7542503.1"/>
    </source>
</evidence>
<dbReference type="EMBL" id="JAANBB010000439">
    <property type="protein sequence ID" value="KAF7542503.1"/>
    <property type="molecule type" value="Genomic_DNA"/>
</dbReference>
<evidence type="ECO:0000256" key="1">
    <source>
        <dbReference type="SAM" id="Phobius"/>
    </source>
</evidence>
<keyword evidence="1" id="KW-0472">Membrane</keyword>
<comment type="caution">
    <text evidence="2">The sequence shown here is derived from an EMBL/GenBank/DDBJ whole genome shotgun (WGS) entry which is preliminary data.</text>
</comment>
<keyword evidence="1" id="KW-0812">Transmembrane</keyword>
<feature type="transmembrane region" description="Helical" evidence="1">
    <location>
        <begin position="121"/>
        <end position="140"/>
    </location>
</feature>
<keyword evidence="3" id="KW-1185">Reference proteome</keyword>
<reference evidence="2" key="1">
    <citation type="submission" date="2020-03" db="EMBL/GenBank/DDBJ databases">
        <title>Draft Genome Sequence of Cylindrodendrum hubeiense.</title>
        <authorList>
            <person name="Buettner E."/>
            <person name="Kellner H."/>
        </authorList>
    </citation>
    <scope>NUCLEOTIDE SEQUENCE</scope>
    <source>
        <strain evidence="2">IHI 201604</strain>
    </source>
</reference>
<protein>
    <submittedName>
        <fullName evidence="2">Uncharacterized protein</fullName>
    </submittedName>
</protein>
<keyword evidence="1" id="KW-1133">Transmembrane helix</keyword>
<organism evidence="2 3">
    <name type="scientific">Cylindrodendrum hubeiense</name>
    <dbReference type="NCBI Taxonomy" id="595255"/>
    <lineage>
        <taxon>Eukaryota</taxon>
        <taxon>Fungi</taxon>
        <taxon>Dikarya</taxon>
        <taxon>Ascomycota</taxon>
        <taxon>Pezizomycotina</taxon>
        <taxon>Sordariomycetes</taxon>
        <taxon>Hypocreomycetidae</taxon>
        <taxon>Hypocreales</taxon>
        <taxon>Nectriaceae</taxon>
        <taxon>Cylindrodendrum</taxon>
    </lineage>
</organism>
<accession>A0A9P5H2Q2</accession>
<gene>
    <name evidence="2" type="ORF">G7Z17_g11509</name>
</gene>
<dbReference type="Proteomes" id="UP000722485">
    <property type="component" value="Unassembled WGS sequence"/>
</dbReference>
<proteinExistence type="predicted"/>
<sequence>MIYKVRWHPKPETKIYRYDIANSYPPSAGMYYDVPIIKGYCTSDATDTKDVVSKCLDGIKDFPTQIDKVLINLQLTGYIGDDLDLMDPLSLPILILTSATENIGTGIQITDKVAEEERRDLILAFLSAIFLIILVVGEGVSSVAELADIRTGIVLLGATDNLVVDIYIIVVDPKNAPMVIYGLVPFAGHQRCCCY</sequence>
<dbReference type="OrthoDB" id="73875at2759"/>
<dbReference type="AlphaFoldDB" id="A0A9P5H2Q2"/>
<evidence type="ECO:0000313" key="3">
    <source>
        <dbReference type="Proteomes" id="UP000722485"/>
    </source>
</evidence>
<feature type="transmembrane region" description="Helical" evidence="1">
    <location>
        <begin position="152"/>
        <end position="171"/>
    </location>
</feature>
<name>A0A9P5H2Q2_9HYPO</name>